<keyword evidence="1" id="KW-0732">Signal</keyword>
<dbReference type="OrthoDB" id="1672837at2"/>
<proteinExistence type="predicted"/>
<protein>
    <recommendedName>
        <fullName evidence="2">SLH domain-containing protein</fullName>
    </recommendedName>
</protein>
<evidence type="ECO:0000256" key="1">
    <source>
        <dbReference type="SAM" id="SignalP"/>
    </source>
</evidence>
<dbReference type="InterPro" id="IPR001119">
    <property type="entry name" value="SLH_dom"/>
</dbReference>
<keyword evidence="4" id="KW-1185">Reference proteome</keyword>
<dbReference type="SUPFAM" id="SSF56935">
    <property type="entry name" value="Porins"/>
    <property type="match status" value="1"/>
</dbReference>
<evidence type="ECO:0000259" key="2">
    <source>
        <dbReference type="PROSITE" id="PS51272"/>
    </source>
</evidence>
<dbReference type="STRING" id="349095.SAMN05660299_02687"/>
<dbReference type="EMBL" id="FNHQ01000047">
    <property type="protein sequence ID" value="SDN41727.1"/>
    <property type="molecule type" value="Genomic_DNA"/>
</dbReference>
<evidence type="ECO:0000313" key="4">
    <source>
        <dbReference type="Proteomes" id="UP000199309"/>
    </source>
</evidence>
<evidence type="ECO:0000313" key="3">
    <source>
        <dbReference type="EMBL" id="SDN41727.1"/>
    </source>
</evidence>
<feature type="signal peptide" evidence="1">
    <location>
        <begin position="1"/>
        <end position="22"/>
    </location>
</feature>
<feature type="domain" description="SLH" evidence="2">
    <location>
        <begin position="23"/>
        <end position="82"/>
    </location>
</feature>
<name>A0A1H0B7T7_9FIRM</name>
<accession>A0A1H0B7T7</accession>
<sequence length="479" mass="52577">MHSKKLFLTMCLSALFPIAAFATGQTFNDVPSGNWTYGAVSQLQKDGIVDNSIQSEKLMNRYEFAVLVVRCLDKYDQANVADQKIIDSLSAEFASELNHMGVREAKIQPESKIKPDNKVNVFVGGDTRMRYVSDSPGHDIPKLHGSDRFDFRQRIKFWGTINNNMSWTSRISTNAQNKWGNYDQTSGSDISLDVMNITMKKVFGLDSIRLGRSPVDFFSYGGLVGRPGNADGVTLNKNFNQLQFTGWFGNVKSDTNQGTGSGDSGDARSLGTAQLTYDITKKFEVKSGYYWADIPGTSNSSGTGTLNTNVGNYDRSNGLYLGFNWKLGGVTVLADYLNTHLVGAANIPTNPQGWVVQVSNGKGPGATQVFYPVLPFVRIGKVGDSAFMASYRSIDAGTVPSSVGGFDTTAVSYAPVGYSTYTHGTDNVNALYLAYENVLAKNFVLSLEYQNVKIKDKSLTGLTSDNLDKTYQLKFEFFY</sequence>
<dbReference type="RefSeq" id="WP_091652927.1">
    <property type="nucleotide sequence ID" value="NZ_FNHQ01000047.1"/>
</dbReference>
<dbReference type="AlphaFoldDB" id="A0A1H0B7T7"/>
<gene>
    <name evidence="3" type="ORF">SAMN05660299_02687</name>
</gene>
<organism evidence="3 4">
    <name type="scientific">Megasphaera paucivorans</name>
    <dbReference type="NCBI Taxonomy" id="349095"/>
    <lineage>
        <taxon>Bacteria</taxon>
        <taxon>Bacillati</taxon>
        <taxon>Bacillota</taxon>
        <taxon>Negativicutes</taxon>
        <taxon>Veillonellales</taxon>
        <taxon>Veillonellaceae</taxon>
        <taxon>Megasphaera</taxon>
    </lineage>
</organism>
<dbReference type="Proteomes" id="UP000199309">
    <property type="component" value="Unassembled WGS sequence"/>
</dbReference>
<dbReference type="PROSITE" id="PS51272">
    <property type="entry name" value="SLH"/>
    <property type="match status" value="1"/>
</dbReference>
<reference evidence="3 4" key="1">
    <citation type="submission" date="2016-10" db="EMBL/GenBank/DDBJ databases">
        <authorList>
            <person name="de Groot N.N."/>
        </authorList>
    </citation>
    <scope>NUCLEOTIDE SEQUENCE [LARGE SCALE GENOMIC DNA]</scope>
    <source>
        <strain evidence="3 4">DSM 16981</strain>
    </source>
</reference>
<feature type="chain" id="PRO_5011455923" description="SLH domain-containing protein" evidence="1">
    <location>
        <begin position="23"/>
        <end position="479"/>
    </location>
</feature>